<reference evidence="1 2" key="1">
    <citation type="submission" date="2019-03" db="EMBL/GenBank/DDBJ databases">
        <title>Single cell metagenomics reveals metabolic interactions within the superorganism composed of flagellate Streblomastix strix and complex community of Bacteroidetes bacteria on its surface.</title>
        <authorList>
            <person name="Treitli S.C."/>
            <person name="Kolisko M."/>
            <person name="Husnik F."/>
            <person name="Keeling P."/>
            <person name="Hampl V."/>
        </authorList>
    </citation>
    <scope>NUCLEOTIDE SEQUENCE [LARGE SCALE GENOMIC DNA]</scope>
    <source>
        <strain evidence="1">ST1C</strain>
    </source>
</reference>
<evidence type="ECO:0000313" key="1">
    <source>
        <dbReference type="EMBL" id="KAA6379461.1"/>
    </source>
</evidence>
<evidence type="ECO:0000313" key="2">
    <source>
        <dbReference type="Proteomes" id="UP000324800"/>
    </source>
</evidence>
<organism evidence="1 2">
    <name type="scientific">Streblomastix strix</name>
    <dbReference type="NCBI Taxonomy" id="222440"/>
    <lineage>
        <taxon>Eukaryota</taxon>
        <taxon>Metamonada</taxon>
        <taxon>Preaxostyla</taxon>
        <taxon>Oxymonadida</taxon>
        <taxon>Streblomastigidae</taxon>
        <taxon>Streblomastix</taxon>
    </lineage>
</organism>
<protein>
    <submittedName>
        <fullName evidence="1">Uncharacterized protein</fullName>
    </submittedName>
</protein>
<accession>A0A5J4VAE2</accession>
<dbReference type="EMBL" id="SNRW01008481">
    <property type="protein sequence ID" value="KAA6379461.1"/>
    <property type="molecule type" value="Genomic_DNA"/>
</dbReference>
<proteinExistence type="predicted"/>
<gene>
    <name evidence="1" type="ORF">EZS28_025013</name>
</gene>
<name>A0A5J4VAE2_9EUKA</name>
<comment type="caution">
    <text evidence="1">The sequence shown here is derived from an EMBL/GenBank/DDBJ whole genome shotgun (WGS) entry which is preliminary data.</text>
</comment>
<dbReference type="Proteomes" id="UP000324800">
    <property type="component" value="Unassembled WGS sequence"/>
</dbReference>
<dbReference type="AlphaFoldDB" id="A0A5J4VAE2"/>
<sequence>MGDTYANTKALGLILNLIFKSPNCSLEQSEKLQNSSMSSSGIDDLKRIGIMQGMDTQSLIASSISLFVTCSTC</sequence>